<evidence type="ECO:0000313" key="1">
    <source>
        <dbReference type="EMBL" id="KOS56195.1"/>
    </source>
</evidence>
<reference evidence="1 2" key="1">
    <citation type="journal article" date="2015" name="Genome Announc.">
        <title>Draft Genome Sequence of Rhodococcus rhodochrous Strain KG-21, a Soil Isolate from Oil Fields of Krishna-Godavari Basin, India.</title>
        <authorList>
            <person name="Dawar C."/>
            <person name="Aggarwal R.K."/>
        </authorList>
    </citation>
    <scope>NUCLEOTIDE SEQUENCE [LARGE SCALE GENOMIC DNA]</scope>
    <source>
        <strain evidence="1 2">KG-21</strain>
    </source>
</reference>
<dbReference type="AlphaFoldDB" id="A0A0M8PJH1"/>
<dbReference type="PATRIC" id="fig|1441923.3.peg.2374"/>
<protein>
    <recommendedName>
        <fullName evidence="3">Ferredoxin</fullName>
    </recommendedName>
</protein>
<evidence type="ECO:0000313" key="2">
    <source>
        <dbReference type="Proteomes" id="UP000037712"/>
    </source>
</evidence>
<evidence type="ECO:0008006" key="3">
    <source>
        <dbReference type="Google" id="ProtNLM"/>
    </source>
</evidence>
<comment type="caution">
    <text evidence="1">The sequence shown here is derived from an EMBL/GenBank/DDBJ whole genome shotgun (WGS) entry which is preliminary data.</text>
</comment>
<dbReference type="EMBL" id="AZYO01000022">
    <property type="protein sequence ID" value="KOS56195.1"/>
    <property type="molecule type" value="Genomic_DNA"/>
</dbReference>
<gene>
    <name evidence="1" type="ORF">Z051_10750</name>
</gene>
<dbReference type="Proteomes" id="UP000037712">
    <property type="component" value="Unassembled WGS sequence"/>
</dbReference>
<accession>A0A0M8PJH1</accession>
<organism evidence="1 2">
    <name type="scientific">Rhodococcus rhodochrous KG-21</name>
    <dbReference type="NCBI Taxonomy" id="1441923"/>
    <lineage>
        <taxon>Bacteria</taxon>
        <taxon>Bacillati</taxon>
        <taxon>Actinomycetota</taxon>
        <taxon>Actinomycetes</taxon>
        <taxon>Mycobacteriales</taxon>
        <taxon>Nocardiaceae</taxon>
        <taxon>Rhodococcus</taxon>
    </lineage>
</organism>
<name>A0A0M8PJH1_RHORH</name>
<dbReference type="RefSeq" id="WP_054372661.1">
    <property type="nucleotide sequence ID" value="NZ_AZYO01000022.1"/>
</dbReference>
<sequence>MHPVTCRTCGNRVLAEKYSPVHTSIQWLTDAARSCARFRADAEHGRAALHTCADLRETVDELADRGELPITARSCPTPGRLD</sequence>
<reference evidence="2" key="2">
    <citation type="submission" date="2015-01" db="EMBL/GenBank/DDBJ databases">
        <title>Draft genome sequence of potential hydrocarbon metabolising strain of Rhodococcus rhodochrous.</title>
        <authorList>
            <person name="Aggarwal R.K."/>
            <person name="Dawar C."/>
        </authorList>
    </citation>
    <scope>NUCLEOTIDE SEQUENCE [LARGE SCALE GENOMIC DNA]</scope>
    <source>
        <strain evidence="2">KG-21</strain>
    </source>
</reference>
<proteinExistence type="predicted"/>